<protein>
    <recommendedName>
        <fullName evidence="3">DUF2771 family protein</fullName>
    </recommendedName>
</protein>
<dbReference type="AlphaFoldDB" id="A0A164HZ77"/>
<dbReference type="RefSeq" id="WP_067580983.1">
    <property type="nucleotide sequence ID" value="NZ_JABMCZ010000002.1"/>
</dbReference>
<evidence type="ECO:0008006" key="3">
    <source>
        <dbReference type="Google" id="ProtNLM"/>
    </source>
</evidence>
<dbReference type="STRING" id="455432.AWN90_14410"/>
<keyword evidence="2" id="KW-1185">Reference proteome</keyword>
<dbReference type="InterPro" id="IPR024495">
    <property type="entry name" value="DUF2771"/>
</dbReference>
<evidence type="ECO:0000313" key="1">
    <source>
        <dbReference type="EMBL" id="KZM68950.1"/>
    </source>
</evidence>
<sequence>MSRARVAVTASVAALLVFVVAVAAVVFVTVRNAHTPDPQITAYAHGKTVTVPPYRYCSVSQADNRLDLACRESDITVPLDVPVGYPVQLSLPRHLADAPWVMILEYRTPQRKKVQHIGTYLDYKAGTMAVTVDSHPERDLRLVGIEMQLVVPARDESGNESFEPYQAWSIRTAG</sequence>
<evidence type="ECO:0000313" key="2">
    <source>
        <dbReference type="Proteomes" id="UP000076512"/>
    </source>
</evidence>
<gene>
    <name evidence="1" type="ORF">AWN90_14410</name>
</gene>
<dbReference type="EMBL" id="LWGR01000021">
    <property type="protein sequence ID" value="KZM68950.1"/>
    <property type="molecule type" value="Genomic_DNA"/>
</dbReference>
<proteinExistence type="predicted"/>
<reference evidence="1 2" key="1">
    <citation type="submission" date="2016-04" db="EMBL/GenBank/DDBJ databases">
        <authorList>
            <person name="Evans L.H."/>
            <person name="Alamgir A."/>
            <person name="Owens N."/>
            <person name="Weber N.D."/>
            <person name="Virtaneva K."/>
            <person name="Barbian K."/>
            <person name="Babar A."/>
            <person name="Rosenke K."/>
        </authorList>
    </citation>
    <scope>NUCLEOTIDE SEQUENCE [LARGE SCALE GENOMIC DNA]</scope>
    <source>
        <strain evidence="1 2">IFM 0406</strain>
    </source>
</reference>
<dbReference type="Proteomes" id="UP000076512">
    <property type="component" value="Unassembled WGS sequence"/>
</dbReference>
<comment type="caution">
    <text evidence="1">The sequence shown here is derived from an EMBL/GenBank/DDBJ whole genome shotgun (WGS) entry which is preliminary data.</text>
</comment>
<dbReference type="OrthoDB" id="4772953at2"/>
<organism evidence="1 2">
    <name type="scientific">Nocardia terpenica</name>
    <dbReference type="NCBI Taxonomy" id="455432"/>
    <lineage>
        <taxon>Bacteria</taxon>
        <taxon>Bacillati</taxon>
        <taxon>Actinomycetota</taxon>
        <taxon>Actinomycetes</taxon>
        <taxon>Mycobacteriales</taxon>
        <taxon>Nocardiaceae</taxon>
        <taxon>Nocardia</taxon>
    </lineage>
</organism>
<accession>A0A164HZ77</accession>
<dbReference type="Pfam" id="PF10969">
    <property type="entry name" value="DUF2771"/>
    <property type="match status" value="1"/>
</dbReference>
<name>A0A164HZ77_9NOCA</name>